<dbReference type="RefSeq" id="WP_119436260.1">
    <property type="nucleotide sequence ID" value="NZ_QWGR01000001.1"/>
</dbReference>
<evidence type="ECO:0000313" key="3">
    <source>
        <dbReference type="EMBL" id="RIJ50792.1"/>
    </source>
</evidence>
<evidence type="ECO:0000256" key="1">
    <source>
        <dbReference type="PROSITE-ProRule" id="PRU00339"/>
    </source>
</evidence>
<dbReference type="Pfam" id="PF13432">
    <property type="entry name" value="TPR_16"/>
    <property type="match status" value="1"/>
</dbReference>
<dbReference type="AlphaFoldDB" id="A0A399T7G4"/>
<gene>
    <name evidence="3" type="ORF">D1614_02370</name>
</gene>
<keyword evidence="2" id="KW-0472">Membrane</keyword>
<keyword evidence="2" id="KW-1133">Transmembrane helix</keyword>
<protein>
    <submittedName>
        <fullName evidence="3">Uncharacterized protein</fullName>
    </submittedName>
</protein>
<dbReference type="Proteomes" id="UP000265926">
    <property type="component" value="Unassembled WGS sequence"/>
</dbReference>
<accession>A0A399T7G4</accession>
<dbReference type="InterPro" id="IPR011990">
    <property type="entry name" value="TPR-like_helical_dom_sf"/>
</dbReference>
<feature type="repeat" description="TPR" evidence="1">
    <location>
        <begin position="140"/>
        <end position="173"/>
    </location>
</feature>
<keyword evidence="1" id="KW-0802">TPR repeat</keyword>
<dbReference type="SUPFAM" id="SSF48452">
    <property type="entry name" value="TPR-like"/>
    <property type="match status" value="1"/>
</dbReference>
<sequence length="228" mass="25870">MAKKKTEQVDNLQELESALTKTEQFIEDNQKIISYVVTGLILVVAVFLGFKKFYVQPQEREANSQMFMAENYFEKDSFNLAINGDGNYLGFLDIIDDYGITKAANRAKYYTGISYLHLGQYEEALDYLNDFKSDDLLLAPVAEGAKGDAYLELGDSDKALKQYKKAYSESKNELTTPVYMMKAAKLLESSDELEQALALYQDIKKQFPTSAEATNADRYIARVKIKMN</sequence>
<dbReference type="PROSITE" id="PS50005">
    <property type="entry name" value="TPR"/>
    <property type="match status" value="1"/>
</dbReference>
<dbReference type="InterPro" id="IPR019734">
    <property type="entry name" value="TPR_rpt"/>
</dbReference>
<dbReference type="EMBL" id="QWGR01000001">
    <property type="protein sequence ID" value="RIJ50792.1"/>
    <property type="molecule type" value="Genomic_DNA"/>
</dbReference>
<dbReference type="Pfam" id="PF13174">
    <property type="entry name" value="TPR_6"/>
    <property type="match status" value="1"/>
</dbReference>
<proteinExistence type="predicted"/>
<name>A0A399T7G4_9BACT</name>
<evidence type="ECO:0000313" key="4">
    <source>
        <dbReference type="Proteomes" id="UP000265926"/>
    </source>
</evidence>
<feature type="transmembrane region" description="Helical" evidence="2">
    <location>
        <begin position="32"/>
        <end position="50"/>
    </location>
</feature>
<dbReference type="Gene3D" id="1.25.40.10">
    <property type="entry name" value="Tetratricopeptide repeat domain"/>
    <property type="match status" value="2"/>
</dbReference>
<comment type="caution">
    <text evidence="3">The sequence shown here is derived from an EMBL/GenBank/DDBJ whole genome shotgun (WGS) entry which is preliminary data.</text>
</comment>
<evidence type="ECO:0000256" key="2">
    <source>
        <dbReference type="SAM" id="Phobius"/>
    </source>
</evidence>
<keyword evidence="4" id="KW-1185">Reference proteome</keyword>
<organism evidence="3 4">
    <name type="scientific">Maribellus luteus</name>
    <dbReference type="NCBI Taxonomy" id="2305463"/>
    <lineage>
        <taxon>Bacteria</taxon>
        <taxon>Pseudomonadati</taxon>
        <taxon>Bacteroidota</taxon>
        <taxon>Bacteroidia</taxon>
        <taxon>Marinilabiliales</taxon>
        <taxon>Prolixibacteraceae</taxon>
        <taxon>Maribellus</taxon>
    </lineage>
</organism>
<keyword evidence="2" id="KW-0812">Transmembrane</keyword>
<dbReference type="OrthoDB" id="9808622at2"/>
<reference evidence="3 4" key="1">
    <citation type="submission" date="2018-08" db="EMBL/GenBank/DDBJ databases">
        <title>Pallidiluteibacterium maritimus gen. nov., sp. nov., isolated from coastal sediment.</title>
        <authorList>
            <person name="Zhou L.Y."/>
        </authorList>
    </citation>
    <scope>NUCLEOTIDE SEQUENCE [LARGE SCALE GENOMIC DNA]</scope>
    <source>
        <strain evidence="3 4">XSD2</strain>
    </source>
</reference>